<gene>
    <name evidence="2" type="ORF">E2C01_033760</name>
</gene>
<dbReference type="EMBL" id="VSRR010004614">
    <property type="protein sequence ID" value="MPC40204.1"/>
    <property type="molecule type" value="Genomic_DNA"/>
</dbReference>
<sequence length="166" mass="17236">MSAINLLTSAQIANRTSQSATRPPTHSPVNCSTSQGATHLLSYSVDQSVSQLPTHSPLQSVTHSIVQLASQPSLSQLVRYSASQPASQPFNRQATNPASHSVSHFNQLSNRSTGHTLSQPASQSIPLQLGSKSSGFSKASTSSGAKRHAVQKAACCAGPQAILPGP</sequence>
<reference evidence="2 3" key="1">
    <citation type="submission" date="2019-05" db="EMBL/GenBank/DDBJ databases">
        <title>Another draft genome of Portunus trituberculatus and its Hox gene families provides insights of decapod evolution.</title>
        <authorList>
            <person name="Jeong J.-H."/>
            <person name="Song I."/>
            <person name="Kim S."/>
            <person name="Choi T."/>
            <person name="Kim D."/>
            <person name="Ryu S."/>
            <person name="Kim W."/>
        </authorList>
    </citation>
    <scope>NUCLEOTIDE SEQUENCE [LARGE SCALE GENOMIC DNA]</scope>
    <source>
        <tissue evidence="2">Muscle</tissue>
    </source>
</reference>
<proteinExistence type="predicted"/>
<name>A0A5B7F6I7_PORTR</name>
<evidence type="ECO:0000313" key="3">
    <source>
        <dbReference type="Proteomes" id="UP000324222"/>
    </source>
</evidence>
<feature type="region of interest" description="Disordered" evidence="1">
    <location>
        <begin position="79"/>
        <end position="151"/>
    </location>
</feature>
<feature type="compositionally biased region" description="Polar residues" evidence="1">
    <location>
        <begin position="79"/>
        <end position="126"/>
    </location>
</feature>
<feature type="compositionally biased region" description="Low complexity" evidence="1">
    <location>
        <begin position="130"/>
        <end position="144"/>
    </location>
</feature>
<comment type="caution">
    <text evidence="2">The sequence shown here is derived from an EMBL/GenBank/DDBJ whole genome shotgun (WGS) entry which is preliminary data.</text>
</comment>
<evidence type="ECO:0000313" key="2">
    <source>
        <dbReference type="EMBL" id="MPC40204.1"/>
    </source>
</evidence>
<evidence type="ECO:0000256" key="1">
    <source>
        <dbReference type="SAM" id="MobiDB-lite"/>
    </source>
</evidence>
<feature type="region of interest" description="Disordered" evidence="1">
    <location>
        <begin position="14"/>
        <end position="34"/>
    </location>
</feature>
<dbReference type="Proteomes" id="UP000324222">
    <property type="component" value="Unassembled WGS sequence"/>
</dbReference>
<protein>
    <submittedName>
        <fullName evidence="2">Uncharacterized protein</fullName>
    </submittedName>
</protein>
<accession>A0A5B7F6I7</accession>
<organism evidence="2 3">
    <name type="scientific">Portunus trituberculatus</name>
    <name type="common">Swimming crab</name>
    <name type="synonym">Neptunus trituberculatus</name>
    <dbReference type="NCBI Taxonomy" id="210409"/>
    <lineage>
        <taxon>Eukaryota</taxon>
        <taxon>Metazoa</taxon>
        <taxon>Ecdysozoa</taxon>
        <taxon>Arthropoda</taxon>
        <taxon>Crustacea</taxon>
        <taxon>Multicrustacea</taxon>
        <taxon>Malacostraca</taxon>
        <taxon>Eumalacostraca</taxon>
        <taxon>Eucarida</taxon>
        <taxon>Decapoda</taxon>
        <taxon>Pleocyemata</taxon>
        <taxon>Brachyura</taxon>
        <taxon>Eubrachyura</taxon>
        <taxon>Portunoidea</taxon>
        <taxon>Portunidae</taxon>
        <taxon>Portuninae</taxon>
        <taxon>Portunus</taxon>
    </lineage>
</organism>
<dbReference type="AlphaFoldDB" id="A0A5B7F6I7"/>
<keyword evidence="3" id="KW-1185">Reference proteome</keyword>